<evidence type="ECO:0000313" key="1">
    <source>
        <dbReference type="EMBL" id="TWU19481.1"/>
    </source>
</evidence>
<name>A0A5C6C7K4_9BACT</name>
<evidence type="ECO:0000313" key="2">
    <source>
        <dbReference type="Proteomes" id="UP000319908"/>
    </source>
</evidence>
<gene>
    <name evidence="1" type="ORF">Poly21_16540</name>
</gene>
<organism evidence="1 2">
    <name type="scientific">Allorhodopirellula heiligendammensis</name>
    <dbReference type="NCBI Taxonomy" id="2714739"/>
    <lineage>
        <taxon>Bacteria</taxon>
        <taxon>Pseudomonadati</taxon>
        <taxon>Planctomycetota</taxon>
        <taxon>Planctomycetia</taxon>
        <taxon>Pirellulales</taxon>
        <taxon>Pirellulaceae</taxon>
        <taxon>Allorhodopirellula</taxon>
    </lineage>
</organism>
<proteinExistence type="predicted"/>
<reference evidence="1 2" key="1">
    <citation type="journal article" date="2020" name="Antonie Van Leeuwenhoek">
        <title>Rhodopirellula heiligendammensis sp. nov., Rhodopirellula pilleata sp. nov., and Rhodopirellula solitaria sp. nov. isolated from natural or artificial marine surfaces in Northern Germany and California, USA, and emended description of the genus Rhodopirellula.</title>
        <authorList>
            <person name="Kallscheuer N."/>
            <person name="Wiegand S."/>
            <person name="Jogler M."/>
            <person name="Boedeker C."/>
            <person name="Peeters S.H."/>
            <person name="Rast P."/>
            <person name="Heuer A."/>
            <person name="Jetten M.S.M."/>
            <person name="Rohde M."/>
            <person name="Jogler C."/>
        </authorList>
    </citation>
    <scope>NUCLEOTIDE SEQUENCE [LARGE SCALE GENOMIC DNA]</scope>
    <source>
        <strain evidence="1 2">Poly21</strain>
    </source>
</reference>
<dbReference type="Proteomes" id="UP000319908">
    <property type="component" value="Unassembled WGS sequence"/>
</dbReference>
<comment type="caution">
    <text evidence="1">The sequence shown here is derived from an EMBL/GenBank/DDBJ whole genome shotgun (WGS) entry which is preliminary data.</text>
</comment>
<keyword evidence="2" id="KW-1185">Reference proteome</keyword>
<protein>
    <submittedName>
        <fullName evidence="1">Uncharacterized protein</fullName>
    </submittedName>
</protein>
<accession>A0A5C6C7K4</accession>
<dbReference type="EMBL" id="SJPU01000001">
    <property type="protein sequence ID" value="TWU19481.1"/>
    <property type="molecule type" value="Genomic_DNA"/>
</dbReference>
<dbReference type="AlphaFoldDB" id="A0A5C6C7K4"/>
<sequence length="74" mass="7996">MAIHRGVFRIREIGKNVSTRIKTASPNVVPNSSGRGPDGMSLRWGAVSYVAAELRSKLLVQRGAPRSYFAGVVV</sequence>